<keyword evidence="1" id="KW-0472">Membrane</keyword>
<comment type="caution">
    <text evidence="2">The sequence shown here is derived from an EMBL/GenBank/DDBJ whole genome shotgun (WGS) entry which is preliminary data.</text>
</comment>
<dbReference type="EMBL" id="MFZH01000020">
    <property type="protein sequence ID" value="OGK18977.1"/>
    <property type="molecule type" value="Genomic_DNA"/>
</dbReference>
<feature type="transmembrane region" description="Helical" evidence="1">
    <location>
        <begin position="89"/>
        <end position="107"/>
    </location>
</feature>
<dbReference type="Pfam" id="PF04020">
    <property type="entry name" value="Phage_holin_4_2"/>
    <property type="match status" value="1"/>
</dbReference>
<accession>A0A1F7GJ60</accession>
<dbReference type="AlphaFoldDB" id="A0A1F7GJ60"/>
<evidence type="ECO:0008006" key="4">
    <source>
        <dbReference type="Google" id="ProtNLM"/>
    </source>
</evidence>
<dbReference type="Proteomes" id="UP000176850">
    <property type="component" value="Unassembled WGS sequence"/>
</dbReference>
<keyword evidence="1" id="KW-1133">Transmembrane helix</keyword>
<organism evidence="2 3">
    <name type="scientific">Candidatus Roizmanbacteria bacterium RIFCSPHIGHO2_01_FULL_39_24</name>
    <dbReference type="NCBI Taxonomy" id="1802032"/>
    <lineage>
        <taxon>Bacteria</taxon>
        <taxon>Candidatus Roizmaniibacteriota</taxon>
    </lineage>
</organism>
<proteinExistence type="predicted"/>
<feature type="transmembrane region" description="Helical" evidence="1">
    <location>
        <begin position="61"/>
        <end position="83"/>
    </location>
</feature>
<feature type="transmembrane region" description="Helical" evidence="1">
    <location>
        <begin position="7"/>
        <end position="27"/>
    </location>
</feature>
<dbReference type="PANTHER" id="PTHR37309:SF1">
    <property type="entry name" value="SLR0284 PROTEIN"/>
    <property type="match status" value="1"/>
</dbReference>
<sequence length="112" mass="12108">MGIVLSLIVNTVSVYVAAWLLASGVKIPDLQTAFVVAIVLALVNTFLKPVLLILTLPINLLTLGLFTFVLNALIIMLVSSLVAGFTVSSFWWALAFSFVLAIVNMVLEQMVK</sequence>
<protein>
    <recommendedName>
        <fullName evidence="4">Phage holin family protein</fullName>
    </recommendedName>
</protein>
<name>A0A1F7GJ60_9BACT</name>
<evidence type="ECO:0000256" key="1">
    <source>
        <dbReference type="SAM" id="Phobius"/>
    </source>
</evidence>
<reference evidence="2 3" key="1">
    <citation type="journal article" date="2016" name="Nat. Commun.">
        <title>Thousands of microbial genomes shed light on interconnected biogeochemical processes in an aquifer system.</title>
        <authorList>
            <person name="Anantharaman K."/>
            <person name="Brown C.T."/>
            <person name="Hug L.A."/>
            <person name="Sharon I."/>
            <person name="Castelle C.J."/>
            <person name="Probst A.J."/>
            <person name="Thomas B.C."/>
            <person name="Singh A."/>
            <person name="Wilkins M.J."/>
            <person name="Karaoz U."/>
            <person name="Brodie E.L."/>
            <person name="Williams K.H."/>
            <person name="Hubbard S.S."/>
            <person name="Banfield J.F."/>
        </authorList>
    </citation>
    <scope>NUCLEOTIDE SEQUENCE [LARGE SCALE GENOMIC DNA]</scope>
</reference>
<gene>
    <name evidence="2" type="ORF">A2799_04115</name>
</gene>
<feature type="transmembrane region" description="Helical" evidence="1">
    <location>
        <begin position="33"/>
        <end position="54"/>
    </location>
</feature>
<keyword evidence="1" id="KW-0812">Transmembrane</keyword>
<dbReference type="PANTHER" id="PTHR37309">
    <property type="entry name" value="SLR0284 PROTEIN"/>
    <property type="match status" value="1"/>
</dbReference>
<evidence type="ECO:0000313" key="3">
    <source>
        <dbReference type="Proteomes" id="UP000176850"/>
    </source>
</evidence>
<evidence type="ECO:0000313" key="2">
    <source>
        <dbReference type="EMBL" id="OGK18977.1"/>
    </source>
</evidence>
<dbReference type="InterPro" id="IPR007165">
    <property type="entry name" value="Phage_holin_4_2"/>
</dbReference>